<keyword evidence="3" id="KW-1185">Reference proteome</keyword>
<sequence length="172" mass="19195">MHRRIWGSISRRPSGDSERAIPNGDSPEASVARGVRLFCESGGPNNSGEEVLHLPVIVEAAESSPAAATEASVRIRKFLAKENNQRAYVQYNAIMLVRILADNPGKSFTRNLDQKFVSTVKELLRDGKDMSVQQILRETLDNFETNKANNETLAGLRDMWIKEKAKITKKRG</sequence>
<organism evidence="2 3">
    <name type="scientific">Lepraria finkii</name>
    <dbReference type="NCBI Taxonomy" id="1340010"/>
    <lineage>
        <taxon>Eukaryota</taxon>
        <taxon>Fungi</taxon>
        <taxon>Dikarya</taxon>
        <taxon>Ascomycota</taxon>
        <taxon>Pezizomycotina</taxon>
        <taxon>Lecanoromycetes</taxon>
        <taxon>OSLEUM clade</taxon>
        <taxon>Lecanoromycetidae</taxon>
        <taxon>Lecanorales</taxon>
        <taxon>Lecanorineae</taxon>
        <taxon>Stereocaulaceae</taxon>
        <taxon>Lepraria</taxon>
    </lineage>
</organism>
<evidence type="ECO:0000256" key="1">
    <source>
        <dbReference type="SAM" id="MobiDB-lite"/>
    </source>
</evidence>
<dbReference type="Gene3D" id="1.25.40.90">
    <property type="match status" value="1"/>
</dbReference>
<evidence type="ECO:0000313" key="2">
    <source>
        <dbReference type="EMBL" id="KAL2059338.1"/>
    </source>
</evidence>
<dbReference type="EMBL" id="JBHFEH010000001">
    <property type="protein sequence ID" value="KAL2059338.1"/>
    <property type="molecule type" value="Genomic_DNA"/>
</dbReference>
<evidence type="ECO:0000313" key="3">
    <source>
        <dbReference type="Proteomes" id="UP001590951"/>
    </source>
</evidence>
<dbReference type="Proteomes" id="UP001590951">
    <property type="component" value="Unassembled WGS sequence"/>
</dbReference>
<proteinExistence type="predicted"/>
<dbReference type="SUPFAM" id="SSF48464">
    <property type="entry name" value="ENTH/VHS domain"/>
    <property type="match status" value="1"/>
</dbReference>
<comment type="caution">
    <text evidence="2">The sequence shown here is derived from an EMBL/GenBank/DDBJ whole genome shotgun (WGS) entry which is preliminary data.</text>
</comment>
<gene>
    <name evidence="2" type="ORF">ABVK25_000630</name>
</gene>
<accession>A0ABR4BNF8</accession>
<name>A0ABR4BNF8_9LECA</name>
<dbReference type="InterPro" id="IPR008942">
    <property type="entry name" value="ENTH_VHS"/>
</dbReference>
<reference evidence="2 3" key="1">
    <citation type="submission" date="2024-09" db="EMBL/GenBank/DDBJ databases">
        <title>Rethinking Asexuality: The Enigmatic Case of Functional Sexual Genes in Lepraria (Stereocaulaceae).</title>
        <authorList>
            <person name="Doellman M."/>
            <person name="Sun Y."/>
            <person name="Barcenas-Pena A."/>
            <person name="Lumbsch H.T."/>
            <person name="Grewe F."/>
        </authorList>
    </citation>
    <scope>NUCLEOTIDE SEQUENCE [LARGE SCALE GENOMIC DNA]</scope>
    <source>
        <strain evidence="2 3">Grewe 0041</strain>
    </source>
</reference>
<feature type="region of interest" description="Disordered" evidence="1">
    <location>
        <begin position="1"/>
        <end position="28"/>
    </location>
</feature>
<protein>
    <submittedName>
        <fullName evidence="2">Uncharacterized protein</fullName>
    </submittedName>
</protein>